<dbReference type="Proteomes" id="UP000195514">
    <property type="component" value="Chromosome I"/>
</dbReference>
<dbReference type="GO" id="GO:0030288">
    <property type="term" value="C:outer membrane-bounded periplasmic space"/>
    <property type="evidence" value="ECO:0007669"/>
    <property type="project" value="TreeGrafter"/>
</dbReference>
<feature type="compositionally biased region" description="Acidic residues" evidence="2">
    <location>
        <begin position="1"/>
        <end position="19"/>
    </location>
</feature>
<protein>
    <submittedName>
        <fullName evidence="5">Cell wall hydrolase/autolysin family protein</fullName>
    </submittedName>
</protein>
<evidence type="ECO:0000313" key="6">
    <source>
        <dbReference type="Proteomes" id="UP000195514"/>
    </source>
</evidence>
<name>A0A1Y6K859_9CHLR</name>
<dbReference type="GO" id="GO:0008745">
    <property type="term" value="F:N-acetylmuramoyl-L-alanine amidase activity"/>
    <property type="evidence" value="ECO:0007669"/>
    <property type="project" value="InterPro"/>
</dbReference>
<dbReference type="Gene3D" id="3.40.630.40">
    <property type="entry name" value="Zn-dependent exopeptidases"/>
    <property type="match status" value="1"/>
</dbReference>
<gene>
    <name evidence="5" type="ORF">CFX1CAM_2003</name>
</gene>
<dbReference type="InterPro" id="IPR050695">
    <property type="entry name" value="N-acetylmuramoyl_amidase_3"/>
</dbReference>
<evidence type="ECO:0000256" key="1">
    <source>
        <dbReference type="ARBA" id="ARBA00022801"/>
    </source>
</evidence>
<dbReference type="EMBL" id="LT859958">
    <property type="protein sequence ID" value="SMX55068.1"/>
    <property type="molecule type" value="Genomic_DNA"/>
</dbReference>
<organism evidence="5 6">
    <name type="scientific">Candidatus Brevifilum fermentans</name>
    <dbReference type="NCBI Taxonomy" id="1986204"/>
    <lineage>
        <taxon>Bacteria</taxon>
        <taxon>Bacillati</taxon>
        <taxon>Chloroflexota</taxon>
        <taxon>Anaerolineae</taxon>
        <taxon>Anaerolineales</taxon>
        <taxon>Anaerolineaceae</taxon>
        <taxon>Candidatus Brevifilum</taxon>
    </lineage>
</organism>
<dbReference type="OrthoDB" id="160713at2"/>
<keyword evidence="3" id="KW-1133">Transmembrane helix</keyword>
<keyword evidence="6" id="KW-1185">Reference proteome</keyword>
<feature type="transmembrane region" description="Helical" evidence="3">
    <location>
        <begin position="37"/>
        <end position="60"/>
    </location>
</feature>
<keyword evidence="3" id="KW-0812">Transmembrane</keyword>
<reference evidence="6" key="1">
    <citation type="submission" date="2017-05" db="EMBL/GenBank/DDBJ databases">
        <authorList>
            <person name="Kirkegaard R."/>
            <person name="Mcilroy J S."/>
        </authorList>
    </citation>
    <scope>NUCLEOTIDE SEQUENCE [LARGE SCALE GENOMIC DNA]</scope>
</reference>
<keyword evidence="1 5" id="KW-0378">Hydrolase</keyword>
<accession>A0A1Y6K859</accession>
<keyword evidence="3" id="KW-0472">Membrane</keyword>
<evidence type="ECO:0000256" key="3">
    <source>
        <dbReference type="SAM" id="Phobius"/>
    </source>
</evidence>
<evidence type="ECO:0000313" key="5">
    <source>
        <dbReference type="EMBL" id="SMX55068.1"/>
    </source>
</evidence>
<dbReference type="KEGG" id="abat:CFX1CAM_2003"/>
<dbReference type="RefSeq" id="WP_087862863.1">
    <property type="nucleotide sequence ID" value="NZ_LT859958.1"/>
</dbReference>
<sequence length="285" mass="31250">MSEQTPPDEQDLFPEEPINEEPPKHDQRTRGRKPHVLTFWSGLTTVLASAFLAATLFTIWTPGSVVDSSLQARMVQVLEPDPAEDEILASTHADSEDSAHWDNIGIVAGHYGFDSGAVCPDGTTEVELNLKIATLVQKMLADQGYQVDLLQEFDPRLQGYQAAVLVSIHLDSCAYINDQATGFKVASALSARDAVNSQRLTQCLATRYGEVTGLPYHAGSVTDDMTYYHAFNEIDIRTMAAIIEAGFMNLDYPLITEHTEQVAEGIVAGILCFLNNEPLQPVQNP</sequence>
<evidence type="ECO:0000259" key="4">
    <source>
        <dbReference type="Pfam" id="PF01520"/>
    </source>
</evidence>
<dbReference type="CDD" id="cd02696">
    <property type="entry name" value="MurNAc-LAA"/>
    <property type="match status" value="1"/>
</dbReference>
<dbReference type="SUPFAM" id="SSF53187">
    <property type="entry name" value="Zn-dependent exopeptidases"/>
    <property type="match status" value="1"/>
</dbReference>
<feature type="region of interest" description="Disordered" evidence="2">
    <location>
        <begin position="1"/>
        <end position="31"/>
    </location>
</feature>
<dbReference type="InterPro" id="IPR002508">
    <property type="entry name" value="MurNAc-LAA_cat"/>
</dbReference>
<dbReference type="GO" id="GO:0009253">
    <property type="term" value="P:peptidoglycan catabolic process"/>
    <property type="evidence" value="ECO:0007669"/>
    <property type="project" value="InterPro"/>
</dbReference>
<dbReference type="AlphaFoldDB" id="A0A1Y6K859"/>
<dbReference type="Pfam" id="PF01520">
    <property type="entry name" value="Amidase_3"/>
    <property type="match status" value="1"/>
</dbReference>
<dbReference type="PANTHER" id="PTHR30404">
    <property type="entry name" value="N-ACETYLMURAMOYL-L-ALANINE AMIDASE"/>
    <property type="match status" value="1"/>
</dbReference>
<feature type="domain" description="MurNAc-LAA" evidence="4">
    <location>
        <begin position="104"/>
        <end position="270"/>
    </location>
</feature>
<dbReference type="PANTHER" id="PTHR30404:SF0">
    <property type="entry name" value="N-ACETYLMURAMOYL-L-ALANINE AMIDASE AMIC"/>
    <property type="match status" value="1"/>
</dbReference>
<evidence type="ECO:0000256" key="2">
    <source>
        <dbReference type="SAM" id="MobiDB-lite"/>
    </source>
</evidence>
<proteinExistence type="predicted"/>